<proteinExistence type="predicted"/>
<gene>
    <name evidence="1" type="ORF">SAMN05421803_11911</name>
</gene>
<dbReference type="EMBL" id="FQZK01000019">
    <property type="protein sequence ID" value="SHK39214.1"/>
    <property type="molecule type" value="Genomic_DNA"/>
</dbReference>
<dbReference type="Proteomes" id="UP000184452">
    <property type="component" value="Unassembled WGS sequence"/>
</dbReference>
<reference evidence="1 2" key="1">
    <citation type="submission" date="2016-11" db="EMBL/GenBank/DDBJ databases">
        <authorList>
            <person name="Jaros S."/>
            <person name="Januszkiewicz K."/>
            <person name="Wedrychowicz H."/>
        </authorList>
    </citation>
    <scope>NUCLEOTIDE SEQUENCE [LARGE SCALE GENOMIC DNA]</scope>
    <source>
        <strain evidence="1 2">CGMCC 4.5723</strain>
    </source>
</reference>
<dbReference type="RefSeq" id="WP_073381962.1">
    <property type="nucleotide sequence ID" value="NZ_FQZK01000019.1"/>
</dbReference>
<evidence type="ECO:0000313" key="1">
    <source>
        <dbReference type="EMBL" id="SHK39214.1"/>
    </source>
</evidence>
<dbReference type="STRING" id="758803.SAMN05421803_11911"/>
<dbReference type="OrthoDB" id="9804685at2"/>
<keyword evidence="2" id="KW-1185">Reference proteome</keyword>
<evidence type="ECO:0000313" key="2">
    <source>
        <dbReference type="Proteomes" id="UP000184452"/>
    </source>
</evidence>
<accession>A0A1M6S2Z8</accession>
<organism evidence="1 2">
    <name type="scientific">Nocardiopsis flavescens</name>
    <dbReference type="NCBI Taxonomy" id="758803"/>
    <lineage>
        <taxon>Bacteria</taxon>
        <taxon>Bacillati</taxon>
        <taxon>Actinomycetota</taxon>
        <taxon>Actinomycetes</taxon>
        <taxon>Streptosporangiales</taxon>
        <taxon>Nocardiopsidaceae</taxon>
        <taxon>Nocardiopsis</taxon>
    </lineage>
</organism>
<sequence>MSDRDDGAVFRIGFTVLDRQIVDAEGVNVAKVDDVEFTWTSGELPAMTALVGDTAALGPRIAGRLGGFWETVLARLRPPDEEPTRIPVGDVERFVPATVLSTPAPRGMRPLEDWLGRRVLARIPGGRR</sequence>
<dbReference type="AlphaFoldDB" id="A0A1M6S2Z8"/>
<name>A0A1M6S2Z8_9ACTN</name>
<protein>
    <submittedName>
        <fullName evidence="1">Uncharacterized protein</fullName>
    </submittedName>
</protein>